<organism evidence="2 3">
    <name type="scientific">Sphingomonas tabacisoli</name>
    <dbReference type="NCBI Taxonomy" id="2249466"/>
    <lineage>
        <taxon>Bacteria</taxon>
        <taxon>Pseudomonadati</taxon>
        <taxon>Pseudomonadota</taxon>
        <taxon>Alphaproteobacteria</taxon>
        <taxon>Sphingomonadales</taxon>
        <taxon>Sphingomonadaceae</taxon>
        <taxon>Sphingomonas</taxon>
    </lineage>
</organism>
<proteinExistence type="predicted"/>
<dbReference type="Proteomes" id="UP001597115">
    <property type="component" value="Unassembled WGS sequence"/>
</dbReference>
<protein>
    <recommendedName>
        <fullName evidence="4">Secreted protein</fullName>
    </recommendedName>
</protein>
<sequence>MTGVVVLAFSAAALAAASPKLSFGAINGTDDLSNAASVATCDKDMSGGSSGKMCTLARTEFGGLPIQRSTLALNAAGKARSLTIALDASDYETAAQMLQGRYGLPERAADVARWRGFADDASISIRRTGEQTLIAFAFPANEAANAGPDAQTVWAMLGLTALGLAGGMLLRRGAAARPAHASVPQHVPPALSMRDTLARRLRNGEDLQF</sequence>
<keyword evidence="1" id="KW-0732">Signal</keyword>
<evidence type="ECO:0008006" key="4">
    <source>
        <dbReference type="Google" id="ProtNLM"/>
    </source>
</evidence>
<evidence type="ECO:0000256" key="1">
    <source>
        <dbReference type="SAM" id="SignalP"/>
    </source>
</evidence>
<comment type="caution">
    <text evidence="2">The sequence shown here is derived from an EMBL/GenBank/DDBJ whole genome shotgun (WGS) entry which is preliminary data.</text>
</comment>
<name>A0ABW4I0L5_9SPHN</name>
<gene>
    <name evidence="2" type="ORF">ACFSCW_02045</name>
</gene>
<dbReference type="EMBL" id="JBHUDY010000001">
    <property type="protein sequence ID" value="MFD1610580.1"/>
    <property type="molecule type" value="Genomic_DNA"/>
</dbReference>
<accession>A0ABW4I0L5</accession>
<reference evidence="3" key="1">
    <citation type="journal article" date="2019" name="Int. J. Syst. Evol. Microbiol.">
        <title>The Global Catalogue of Microorganisms (GCM) 10K type strain sequencing project: providing services to taxonomists for standard genome sequencing and annotation.</title>
        <authorList>
            <consortium name="The Broad Institute Genomics Platform"/>
            <consortium name="The Broad Institute Genome Sequencing Center for Infectious Disease"/>
            <person name="Wu L."/>
            <person name="Ma J."/>
        </authorList>
    </citation>
    <scope>NUCLEOTIDE SEQUENCE [LARGE SCALE GENOMIC DNA]</scope>
    <source>
        <strain evidence="3">CGMCC 1.16275</strain>
    </source>
</reference>
<evidence type="ECO:0000313" key="2">
    <source>
        <dbReference type="EMBL" id="MFD1610580.1"/>
    </source>
</evidence>
<feature type="chain" id="PRO_5045064481" description="Secreted protein" evidence="1">
    <location>
        <begin position="16"/>
        <end position="209"/>
    </location>
</feature>
<keyword evidence="3" id="KW-1185">Reference proteome</keyword>
<evidence type="ECO:0000313" key="3">
    <source>
        <dbReference type="Proteomes" id="UP001597115"/>
    </source>
</evidence>
<dbReference type="RefSeq" id="WP_380886379.1">
    <property type="nucleotide sequence ID" value="NZ_JBHUDY010000001.1"/>
</dbReference>
<feature type="signal peptide" evidence="1">
    <location>
        <begin position="1"/>
        <end position="15"/>
    </location>
</feature>